<evidence type="ECO:0000256" key="2">
    <source>
        <dbReference type="ARBA" id="ARBA00022723"/>
    </source>
</evidence>
<reference evidence="5 6" key="1">
    <citation type="journal article" date="2012" name="J. Bacteriol.">
        <title>Complete genome sequence of the broad-host-range strain Sinorhizobium fredii USDA257.</title>
        <authorList>
            <person name="Schuldes J."/>
            <person name="Rodriguez Orbegoso M."/>
            <person name="Schmeisser C."/>
            <person name="Krishnan H.B."/>
            <person name="Daniel R."/>
            <person name="Streit W.R."/>
        </authorList>
    </citation>
    <scope>NUCLEOTIDE SEQUENCE [LARGE SCALE GENOMIC DNA]</scope>
    <source>
        <strain evidence="5 6">USDA 257</strain>
    </source>
</reference>
<name>I3XEA8_SINF2</name>
<evidence type="ECO:0000313" key="5">
    <source>
        <dbReference type="EMBL" id="AFL54214.1"/>
    </source>
</evidence>
<dbReference type="Pfam" id="PF03328">
    <property type="entry name" value="HpcH_HpaI"/>
    <property type="match status" value="1"/>
</dbReference>
<keyword evidence="3" id="KW-0460">Magnesium</keyword>
<dbReference type="InterPro" id="IPR005000">
    <property type="entry name" value="Aldolase/citrate-lyase_domain"/>
</dbReference>
<evidence type="ECO:0000313" key="6">
    <source>
        <dbReference type="Proteomes" id="UP000006180"/>
    </source>
</evidence>
<dbReference type="Gene3D" id="3.20.20.60">
    <property type="entry name" value="Phosphoenolpyruvate-binding domains"/>
    <property type="match status" value="1"/>
</dbReference>
<evidence type="ECO:0000256" key="3">
    <source>
        <dbReference type="ARBA" id="ARBA00022842"/>
    </source>
</evidence>
<keyword evidence="2" id="KW-0479">Metal-binding</keyword>
<dbReference type="GO" id="GO:0003824">
    <property type="term" value="F:catalytic activity"/>
    <property type="evidence" value="ECO:0007669"/>
    <property type="project" value="InterPro"/>
</dbReference>
<organism evidence="5 6">
    <name type="scientific">Sinorhizobium fredii (strain USDA 257)</name>
    <dbReference type="NCBI Taxonomy" id="1185652"/>
    <lineage>
        <taxon>Bacteria</taxon>
        <taxon>Pseudomonadati</taxon>
        <taxon>Pseudomonadota</taxon>
        <taxon>Alphaproteobacteria</taxon>
        <taxon>Hyphomicrobiales</taxon>
        <taxon>Rhizobiaceae</taxon>
        <taxon>Sinorhizobium/Ensifer group</taxon>
        <taxon>Sinorhizobium</taxon>
    </lineage>
</organism>
<comment type="cofactor">
    <cofactor evidence="1">
        <name>Mg(2+)</name>
        <dbReference type="ChEBI" id="CHEBI:18420"/>
    </cofactor>
</comment>
<dbReference type="PATRIC" id="fig|1185652.3.peg.5920"/>
<gene>
    <name evidence="5" type="primary">mcl2</name>
    <name evidence="5" type="ORF">USDA257_c57030</name>
</gene>
<dbReference type="eggNOG" id="COG2301">
    <property type="taxonomic scope" value="Bacteria"/>
</dbReference>
<dbReference type="PANTHER" id="PTHR32308">
    <property type="entry name" value="LYASE BETA SUBUNIT, PUTATIVE (AFU_ORTHOLOGUE AFUA_4G13030)-RELATED"/>
    <property type="match status" value="1"/>
</dbReference>
<sequence>MIVPRPSFQIRISRCWPAAAARARAGIGFALNRAAIALPIAMTAAMPASARASDAVSTKAANVMAMAAAVKRTERMLCMFVTFLKRMWWLAAPLARGPIDLRKARKAGTTNPMSRATNHHPARLRRSVLCVPADNARALAKVKDLAADAVIFDLEDAVAPERKAEARDALVRHLSENRPGGEAIIRINVAESGFSEADLVAAVAASPDAILLPKVESPADIQGILEWLSENDAPESLRLWAMIETGRGVINAPAIAETGRTFGGRLDCFVVGLNDLRKETGVAALAGRTYLVPWLMQVLIAARGSGLDAIDAVFNDFRDAEGFEAECRQGRDMGYDGKMLIHPAQINAANRCFGIDQAALDEARAIIDAFARPEHAGKGVINLGGRMVERLHLEQALKLAAKAETIEKRKAKS</sequence>
<evidence type="ECO:0000256" key="1">
    <source>
        <dbReference type="ARBA" id="ARBA00001946"/>
    </source>
</evidence>
<evidence type="ECO:0000259" key="4">
    <source>
        <dbReference type="Pfam" id="PF03328"/>
    </source>
</evidence>
<accession>I3XEA8</accession>
<dbReference type="STRING" id="1185652.USDA257_c57030"/>
<dbReference type="InterPro" id="IPR040442">
    <property type="entry name" value="Pyrv_kinase-like_dom_sf"/>
</dbReference>
<dbReference type="EMBL" id="CP003563">
    <property type="protein sequence ID" value="AFL54214.1"/>
    <property type="molecule type" value="Genomic_DNA"/>
</dbReference>
<proteinExistence type="predicted"/>
<feature type="domain" description="HpcH/HpaI aldolase/citrate lyase" evidence="4">
    <location>
        <begin position="126"/>
        <end position="343"/>
    </location>
</feature>
<dbReference type="PANTHER" id="PTHR32308:SF10">
    <property type="entry name" value="CITRATE LYASE SUBUNIT BETA"/>
    <property type="match status" value="1"/>
</dbReference>
<dbReference type="SUPFAM" id="SSF51621">
    <property type="entry name" value="Phosphoenolpyruvate/pyruvate domain"/>
    <property type="match status" value="1"/>
</dbReference>
<dbReference type="GO" id="GO:0006107">
    <property type="term" value="P:oxaloacetate metabolic process"/>
    <property type="evidence" value="ECO:0007669"/>
    <property type="project" value="TreeGrafter"/>
</dbReference>
<dbReference type="HOGENOM" id="CLU_044864_0_1_5"/>
<protein>
    <submittedName>
        <fullName evidence="5">(3S)-malyl-CoA thiolesterase Mcl</fullName>
    </submittedName>
</protein>
<dbReference type="KEGG" id="sfd:USDA257_c57030"/>
<dbReference type="GO" id="GO:0000287">
    <property type="term" value="F:magnesium ion binding"/>
    <property type="evidence" value="ECO:0007669"/>
    <property type="project" value="TreeGrafter"/>
</dbReference>
<dbReference type="Proteomes" id="UP000006180">
    <property type="component" value="Chromosome"/>
</dbReference>
<dbReference type="AlphaFoldDB" id="I3XEA8"/>
<dbReference type="InterPro" id="IPR015813">
    <property type="entry name" value="Pyrv/PenolPyrv_kinase-like_dom"/>
</dbReference>